<evidence type="ECO:0000313" key="1">
    <source>
        <dbReference type="EMBL" id="CAG8772530.1"/>
    </source>
</evidence>
<sequence>SSDDSEEPLSSTPNRDEDDKIIRKPDSHSEWDNPLNLSGKEINIDLTFDDDIPLEDTGLENDSWFADDIIATTRNEQKRREEIIKEAESDLLINLDSNQDQESKSNANNYSNFFGTISKDIAELNNSLYDSATYSTISPTNCDLMDDSVDLYYFNKNENNNTLMSVINDNRSLSPQANF</sequence>
<feature type="non-terminal residue" evidence="1">
    <location>
        <position position="1"/>
    </location>
</feature>
<proteinExistence type="predicted"/>
<accession>A0ACA9R115</accession>
<gene>
    <name evidence="1" type="ORF">DHETER_LOCUS15924</name>
</gene>
<dbReference type="EMBL" id="CAJVPU010057732">
    <property type="protein sequence ID" value="CAG8772530.1"/>
    <property type="molecule type" value="Genomic_DNA"/>
</dbReference>
<name>A0ACA9R115_9GLOM</name>
<organism evidence="1 2">
    <name type="scientific">Dentiscutata heterogama</name>
    <dbReference type="NCBI Taxonomy" id="1316150"/>
    <lineage>
        <taxon>Eukaryota</taxon>
        <taxon>Fungi</taxon>
        <taxon>Fungi incertae sedis</taxon>
        <taxon>Mucoromycota</taxon>
        <taxon>Glomeromycotina</taxon>
        <taxon>Glomeromycetes</taxon>
        <taxon>Diversisporales</taxon>
        <taxon>Gigasporaceae</taxon>
        <taxon>Dentiscutata</taxon>
    </lineage>
</organism>
<feature type="non-terminal residue" evidence="1">
    <location>
        <position position="179"/>
    </location>
</feature>
<evidence type="ECO:0000313" key="2">
    <source>
        <dbReference type="Proteomes" id="UP000789702"/>
    </source>
</evidence>
<keyword evidence="2" id="KW-1185">Reference proteome</keyword>
<dbReference type="Proteomes" id="UP000789702">
    <property type="component" value="Unassembled WGS sequence"/>
</dbReference>
<reference evidence="1" key="1">
    <citation type="submission" date="2021-06" db="EMBL/GenBank/DDBJ databases">
        <authorList>
            <person name="Kallberg Y."/>
            <person name="Tangrot J."/>
            <person name="Rosling A."/>
        </authorList>
    </citation>
    <scope>NUCLEOTIDE SEQUENCE</scope>
    <source>
        <strain evidence="1">IL203A</strain>
    </source>
</reference>
<comment type="caution">
    <text evidence="1">The sequence shown here is derived from an EMBL/GenBank/DDBJ whole genome shotgun (WGS) entry which is preliminary data.</text>
</comment>
<protein>
    <submittedName>
        <fullName evidence="1">16860_t:CDS:1</fullName>
    </submittedName>
</protein>